<organism evidence="2 3">
    <name type="scientific">Sphingobacterium mizutaii</name>
    <dbReference type="NCBI Taxonomy" id="1010"/>
    <lineage>
        <taxon>Bacteria</taxon>
        <taxon>Pseudomonadati</taxon>
        <taxon>Bacteroidota</taxon>
        <taxon>Sphingobacteriia</taxon>
        <taxon>Sphingobacteriales</taxon>
        <taxon>Sphingobacteriaceae</taxon>
        <taxon>Sphingobacterium</taxon>
    </lineage>
</organism>
<dbReference type="Pfam" id="PF01381">
    <property type="entry name" value="HTH_3"/>
    <property type="match status" value="1"/>
</dbReference>
<dbReference type="CDD" id="cd00093">
    <property type="entry name" value="HTH_XRE"/>
    <property type="match status" value="1"/>
</dbReference>
<dbReference type="REBASE" id="216670">
    <property type="entry name" value="C.Smi12149ORF274P"/>
</dbReference>
<feature type="domain" description="HTH cro/C1-type" evidence="1">
    <location>
        <begin position="20"/>
        <end position="74"/>
    </location>
</feature>
<dbReference type="KEGG" id="smiz:4412673_00275"/>
<dbReference type="EMBL" id="LT906468">
    <property type="protein sequence ID" value="SNV38081.1"/>
    <property type="molecule type" value="Genomic_DNA"/>
</dbReference>
<dbReference type="SUPFAM" id="SSF47413">
    <property type="entry name" value="lambda repressor-like DNA-binding domains"/>
    <property type="match status" value="1"/>
</dbReference>
<name>A0AAJ5BYK6_9SPHI</name>
<evidence type="ECO:0000313" key="3">
    <source>
        <dbReference type="Proteomes" id="UP000215355"/>
    </source>
</evidence>
<dbReference type="Gene3D" id="1.10.260.40">
    <property type="entry name" value="lambda repressor-like DNA-binding domains"/>
    <property type="match status" value="1"/>
</dbReference>
<accession>A0AAJ5BYK6</accession>
<dbReference type="PROSITE" id="PS50943">
    <property type="entry name" value="HTH_CROC1"/>
    <property type="match status" value="1"/>
</dbReference>
<dbReference type="SMART" id="SM00530">
    <property type="entry name" value="HTH_XRE"/>
    <property type="match status" value="1"/>
</dbReference>
<evidence type="ECO:0000259" key="1">
    <source>
        <dbReference type="PROSITE" id="PS50943"/>
    </source>
</evidence>
<dbReference type="Proteomes" id="UP000215355">
    <property type="component" value="Chromosome 1"/>
</dbReference>
<evidence type="ECO:0000313" key="2">
    <source>
        <dbReference type="EMBL" id="SNV38081.1"/>
    </source>
</evidence>
<dbReference type="InterPro" id="IPR010982">
    <property type="entry name" value="Lambda_DNA-bd_dom_sf"/>
</dbReference>
<proteinExistence type="predicted"/>
<dbReference type="GO" id="GO:0003677">
    <property type="term" value="F:DNA binding"/>
    <property type="evidence" value="ECO:0007669"/>
    <property type="project" value="InterPro"/>
</dbReference>
<protein>
    <submittedName>
        <fullName evidence="2">Helix-turn-helix</fullName>
    </submittedName>
</protein>
<gene>
    <name evidence="2" type="ORF">SAMEA4412673_00275</name>
</gene>
<dbReference type="InterPro" id="IPR001387">
    <property type="entry name" value="Cro/C1-type_HTH"/>
</dbReference>
<dbReference type="AlphaFoldDB" id="A0AAJ5BYK6"/>
<reference evidence="2 3" key="1">
    <citation type="submission" date="2017-06" db="EMBL/GenBank/DDBJ databases">
        <authorList>
            <consortium name="Pathogen Informatics"/>
        </authorList>
    </citation>
    <scope>NUCLEOTIDE SEQUENCE [LARGE SCALE GENOMIC DNA]</scope>
    <source>
        <strain evidence="2 3">NCTC12149</strain>
    </source>
</reference>
<sequence>MFCETSYIYGFKQFLFMNRIKEVLEQKGIKQVWLADQLGKSYNMVNSYVQNRRQPSLDILNQIAVILDLDVKELIVSNKEKQLEEYK</sequence>